<accession>A0AAV7VQ17</accession>
<protein>
    <submittedName>
        <fullName evidence="1">Uncharacterized protein</fullName>
    </submittedName>
</protein>
<keyword evidence="2" id="KW-1185">Reference proteome</keyword>
<comment type="caution">
    <text evidence="1">The sequence shown here is derived from an EMBL/GenBank/DDBJ whole genome shotgun (WGS) entry which is preliminary data.</text>
</comment>
<gene>
    <name evidence="1" type="ORF">NDU88_006532</name>
</gene>
<reference evidence="1" key="1">
    <citation type="journal article" date="2022" name="bioRxiv">
        <title>Sequencing and chromosome-scale assembly of the giantPleurodeles waltlgenome.</title>
        <authorList>
            <person name="Brown T."/>
            <person name="Elewa A."/>
            <person name="Iarovenko S."/>
            <person name="Subramanian E."/>
            <person name="Araus A.J."/>
            <person name="Petzold A."/>
            <person name="Susuki M."/>
            <person name="Suzuki K.-i.T."/>
            <person name="Hayashi T."/>
            <person name="Toyoda A."/>
            <person name="Oliveira C."/>
            <person name="Osipova E."/>
            <person name="Leigh N.D."/>
            <person name="Simon A."/>
            <person name="Yun M.H."/>
        </authorList>
    </citation>
    <scope>NUCLEOTIDE SEQUENCE</scope>
    <source>
        <strain evidence="1">20211129_DDA</strain>
        <tissue evidence="1">Liver</tissue>
    </source>
</reference>
<dbReference type="AlphaFoldDB" id="A0AAV7VQ17"/>
<organism evidence="1 2">
    <name type="scientific">Pleurodeles waltl</name>
    <name type="common">Iberian ribbed newt</name>
    <dbReference type="NCBI Taxonomy" id="8319"/>
    <lineage>
        <taxon>Eukaryota</taxon>
        <taxon>Metazoa</taxon>
        <taxon>Chordata</taxon>
        <taxon>Craniata</taxon>
        <taxon>Vertebrata</taxon>
        <taxon>Euteleostomi</taxon>
        <taxon>Amphibia</taxon>
        <taxon>Batrachia</taxon>
        <taxon>Caudata</taxon>
        <taxon>Salamandroidea</taxon>
        <taxon>Salamandridae</taxon>
        <taxon>Pleurodelinae</taxon>
        <taxon>Pleurodeles</taxon>
    </lineage>
</organism>
<name>A0AAV7VQ17_PLEWA</name>
<proteinExistence type="predicted"/>
<evidence type="ECO:0000313" key="1">
    <source>
        <dbReference type="EMBL" id="KAJ1202735.1"/>
    </source>
</evidence>
<dbReference type="EMBL" id="JANPWB010000003">
    <property type="protein sequence ID" value="KAJ1202735.1"/>
    <property type="molecule type" value="Genomic_DNA"/>
</dbReference>
<dbReference type="Proteomes" id="UP001066276">
    <property type="component" value="Chromosome 2_1"/>
</dbReference>
<sequence>MCLDRLRRMGALWLGDPTGRVEVVQCLSSSSPPHCLQVAWSLRRNRGAAARLHYWGGWGRVSAGSPPAFSQLKQELGKGWPLEPFSIQNPFRTSHVALGGQFCMSHRAYIRAWAQDTAAGAEIILFYARIGPVGPSASYI</sequence>
<evidence type="ECO:0000313" key="2">
    <source>
        <dbReference type="Proteomes" id="UP001066276"/>
    </source>
</evidence>